<dbReference type="InterPro" id="IPR036864">
    <property type="entry name" value="Zn2-C6_fun-type_DNA-bd_sf"/>
</dbReference>
<sequence length="667" mass="74917">MLSHNRHRRPMRPAPRRRGTRAQTACISCKERKLKCDDQVPSCANCQRLDLTCLVEDPSTKRQLPRNYLETMEERVELLERLLQQQSQPHASAGPQMPVLRNFNYPSAVAASSGARDRDRDENDATTDLISKAGVLSLHASGAEPHYFGPSSIFSFSRVIHACVRQAVQEKPGSEFDPNLDEMDASSLVPCRLPSYEVGLALSNAYFDNVHLQYPFLHEPTFRQWESNAAGLDSMAATPTELFFVNMVYSIGALLKPNTRSLPQQLYVSALVYIDHVLSMKNVEAIQALLCCALFSIRSSMGPSVWNLSGLALRQCIELGYHRNVKKINLRTNTLRLELRKRVFWCAYQMDCASSVNLGLPLSLPIQEVDTEFPMDIDDSSITEAGVNGLPRQSPSDPVTTTSHALHQFRVRCIWARIYAQLYSNAASERHDNQSYLAQVQILRKELDDWLADTPPEPQRSSVPMTVFASLEDYKATYNESLLFLYRGQLTDKEKVHDDVFLECMQAASDICQSCKRLYIGKPINYTWSTLHVIFLAGLTNLHCLWTSAAVRQAVRIDSVSNTFTTCTMLLAIMAERWEGAAPYRDLFEALASRAMAMMVERKQHETAPALPAPLIESGNPNIEELTQWASQIADVGMPDAFGSLLSGLIGDYNLEGQEFGDSLWEF</sequence>
<evidence type="ECO:0000256" key="1">
    <source>
        <dbReference type="ARBA" id="ARBA00004123"/>
    </source>
</evidence>
<dbReference type="Gene3D" id="4.10.240.10">
    <property type="entry name" value="Zn(2)-C6 fungal-type DNA-binding domain"/>
    <property type="match status" value="1"/>
</dbReference>
<dbReference type="CDD" id="cd12148">
    <property type="entry name" value="fungal_TF_MHR"/>
    <property type="match status" value="1"/>
</dbReference>
<evidence type="ECO:0000256" key="7">
    <source>
        <dbReference type="ARBA" id="ARBA00023242"/>
    </source>
</evidence>
<keyword evidence="7" id="KW-0539">Nucleus</keyword>
<dbReference type="GO" id="GO:0005634">
    <property type="term" value="C:nucleus"/>
    <property type="evidence" value="ECO:0007669"/>
    <property type="project" value="UniProtKB-SubCell"/>
</dbReference>
<dbReference type="SUPFAM" id="SSF57701">
    <property type="entry name" value="Zn2/Cys6 DNA-binding domain"/>
    <property type="match status" value="1"/>
</dbReference>
<evidence type="ECO:0000256" key="2">
    <source>
        <dbReference type="ARBA" id="ARBA00022723"/>
    </source>
</evidence>
<evidence type="ECO:0000256" key="4">
    <source>
        <dbReference type="ARBA" id="ARBA00023015"/>
    </source>
</evidence>
<keyword evidence="5" id="KW-0238">DNA-binding</keyword>
<dbReference type="Pfam" id="PF00172">
    <property type="entry name" value="Zn_clus"/>
    <property type="match status" value="1"/>
</dbReference>
<comment type="caution">
    <text evidence="10">The sequence shown here is derived from an EMBL/GenBank/DDBJ whole genome shotgun (WGS) entry which is preliminary data.</text>
</comment>
<gene>
    <name evidence="10" type="ORF">EDB81DRAFT_682432</name>
</gene>
<evidence type="ECO:0000256" key="3">
    <source>
        <dbReference type="ARBA" id="ARBA00022833"/>
    </source>
</evidence>
<keyword evidence="2" id="KW-0479">Metal-binding</keyword>
<evidence type="ECO:0000259" key="9">
    <source>
        <dbReference type="PROSITE" id="PS50048"/>
    </source>
</evidence>
<dbReference type="Proteomes" id="UP000738349">
    <property type="component" value="Unassembled WGS sequence"/>
</dbReference>
<dbReference type="PROSITE" id="PS50048">
    <property type="entry name" value="ZN2_CY6_FUNGAL_2"/>
    <property type="match status" value="1"/>
</dbReference>
<dbReference type="InterPro" id="IPR007219">
    <property type="entry name" value="XnlR_reg_dom"/>
</dbReference>
<keyword evidence="11" id="KW-1185">Reference proteome</keyword>
<name>A0A9P9FHH6_9HYPO</name>
<dbReference type="PANTHER" id="PTHR47782:SF12">
    <property type="entry name" value="ZN(II)2CYS6 TRANSCRIPTION FACTOR (EUROFUNG)"/>
    <property type="match status" value="1"/>
</dbReference>
<dbReference type="GO" id="GO:0008270">
    <property type="term" value="F:zinc ion binding"/>
    <property type="evidence" value="ECO:0007669"/>
    <property type="project" value="InterPro"/>
</dbReference>
<dbReference type="PROSITE" id="PS00463">
    <property type="entry name" value="ZN2_CY6_FUNGAL_1"/>
    <property type="match status" value="1"/>
</dbReference>
<dbReference type="CDD" id="cd00067">
    <property type="entry name" value="GAL4"/>
    <property type="match status" value="1"/>
</dbReference>
<keyword evidence="3" id="KW-0862">Zinc</keyword>
<evidence type="ECO:0000256" key="6">
    <source>
        <dbReference type="ARBA" id="ARBA00023163"/>
    </source>
</evidence>
<keyword evidence="4" id="KW-0805">Transcription regulation</keyword>
<dbReference type="SMART" id="SM00066">
    <property type="entry name" value="GAL4"/>
    <property type="match status" value="1"/>
</dbReference>
<feature type="domain" description="Zn(2)-C6 fungal-type" evidence="9">
    <location>
        <begin position="25"/>
        <end position="55"/>
    </location>
</feature>
<dbReference type="OrthoDB" id="189997at2759"/>
<dbReference type="AlphaFoldDB" id="A0A9P9FHH6"/>
<dbReference type="GO" id="GO:0000981">
    <property type="term" value="F:DNA-binding transcription factor activity, RNA polymerase II-specific"/>
    <property type="evidence" value="ECO:0007669"/>
    <property type="project" value="InterPro"/>
</dbReference>
<dbReference type="GO" id="GO:0006351">
    <property type="term" value="P:DNA-templated transcription"/>
    <property type="evidence" value="ECO:0007669"/>
    <property type="project" value="InterPro"/>
</dbReference>
<dbReference type="PANTHER" id="PTHR47782">
    <property type="entry name" value="ZN(II)2CYS6 TRANSCRIPTION FACTOR (EUROFUNG)-RELATED"/>
    <property type="match status" value="1"/>
</dbReference>
<feature type="region of interest" description="Disordered" evidence="8">
    <location>
        <begin position="1"/>
        <end position="20"/>
    </location>
</feature>
<proteinExistence type="predicted"/>
<accession>A0A9P9FHH6</accession>
<organism evidence="10 11">
    <name type="scientific">Dactylonectria macrodidyma</name>
    <dbReference type="NCBI Taxonomy" id="307937"/>
    <lineage>
        <taxon>Eukaryota</taxon>
        <taxon>Fungi</taxon>
        <taxon>Dikarya</taxon>
        <taxon>Ascomycota</taxon>
        <taxon>Pezizomycotina</taxon>
        <taxon>Sordariomycetes</taxon>
        <taxon>Hypocreomycetidae</taxon>
        <taxon>Hypocreales</taxon>
        <taxon>Nectriaceae</taxon>
        <taxon>Dactylonectria</taxon>
    </lineage>
</organism>
<evidence type="ECO:0000313" key="10">
    <source>
        <dbReference type="EMBL" id="KAH7161058.1"/>
    </source>
</evidence>
<dbReference type="InterPro" id="IPR001138">
    <property type="entry name" value="Zn2Cys6_DnaBD"/>
</dbReference>
<dbReference type="GO" id="GO:0043565">
    <property type="term" value="F:sequence-specific DNA binding"/>
    <property type="evidence" value="ECO:0007669"/>
    <property type="project" value="TreeGrafter"/>
</dbReference>
<comment type="subcellular location">
    <subcellularLocation>
        <location evidence="1">Nucleus</location>
    </subcellularLocation>
</comment>
<evidence type="ECO:0000256" key="8">
    <source>
        <dbReference type="SAM" id="MobiDB-lite"/>
    </source>
</evidence>
<dbReference type="SMART" id="SM00906">
    <property type="entry name" value="Fungal_trans"/>
    <property type="match status" value="1"/>
</dbReference>
<protein>
    <submittedName>
        <fullName evidence="10">Fungal-specific transcription factor domain-containing protein</fullName>
    </submittedName>
</protein>
<dbReference type="EMBL" id="JAGMUV010000004">
    <property type="protein sequence ID" value="KAH7161058.1"/>
    <property type="molecule type" value="Genomic_DNA"/>
</dbReference>
<reference evidence="10" key="1">
    <citation type="journal article" date="2021" name="Nat. Commun.">
        <title>Genetic determinants of endophytism in the Arabidopsis root mycobiome.</title>
        <authorList>
            <person name="Mesny F."/>
            <person name="Miyauchi S."/>
            <person name="Thiergart T."/>
            <person name="Pickel B."/>
            <person name="Atanasova L."/>
            <person name="Karlsson M."/>
            <person name="Huettel B."/>
            <person name="Barry K.W."/>
            <person name="Haridas S."/>
            <person name="Chen C."/>
            <person name="Bauer D."/>
            <person name="Andreopoulos W."/>
            <person name="Pangilinan J."/>
            <person name="LaButti K."/>
            <person name="Riley R."/>
            <person name="Lipzen A."/>
            <person name="Clum A."/>
            <person name="Drula E."/>
            <person name="Henrissat B."/>
            <person name="Kohler A."/>
            <person name="Grigoriev I.V."/>
            <person name="Martin F.M."/>
            <person name="Hacquard S."/>
        </authorList>
    </citation>
    <scope>NUCLEOTIDE SEQUENCE</scope>
    <source>
        <strain evidence="10">MPI-CAGE-AT-0147</strain>
    </source>
</reference>
<evidence type="ECO:0000313" key="11">
    <source>
        <dbReference type="Proteomes" id="UP000738349"/>
    </source>
</evidence>
<evidence type="ECO:0000256" key="5">
    <source>
        <dbReference type="ARBA" id="ARBA00023125"/>
    </source>
</evidence>
<dbReference type="GO" id="GO:0045944">
    <property type="term" value="P:positive regulation of transcription by RNA polymerase II"/>
    <property type="evidence" value="ECO:0007669"/>
    <property type="project" value="TreeGrafter"/>
</dbReference>
<keyword evidence="6" id="KW-0804">Transcription</keyword>
<dbReference type="Pfam" id="PF04082">
    <property type="entry name" value="Fungal_trans"/>
    <property type="match status" value="1"/>
</dbReference>
<dbReference type="InterPro" id="IPR052202">
    <property type="entry name" value="Yeast_MetPath_Reg"/>
</dbReference>